<name>A0A0F8X5Q2_9ZZZZ</name>
<reference evidence="2" key="1">
    <citation type="journal article" date="2015" name="Nature">
        <title>Complex archaea that bridge the gap between prokaryotes and eukaryotes.</title>
        <authorList>
            <person name="Spang A."/>
            <person name="Saw J.H."/>
            <person name="Jorgensen S.L."/>
            <person name="Zaremba-Niedzwiedzka K."/>
            <person name="Martijn J."/>
            <person name="Lind A.E."/>
            <person name="van Eijk R."/>
            <person name="Schleper C."/>
            <person name="Guy L."/>
            <person name="Ettema T.J."/>
        </authorList>
    </citation>
    <scope>NUCLEOTIDE SEQUENCE</scope>
</reference>
<dbReference type="EMBL" id="LAZR01061028">
    <property type="protein sequence ID" value="KKK64427.1"/>
    <property type="molecule type" value="Genomic_DNA"/>
</dbReference>
<organism evidence="2">
    <name type="scientific">marine sediment metagenome</name>
    <dbReference type="NCBI Taxonomy" id="412755"/>
    <lineage>
        <taxon>unclassified sequences</taxon>
        <taxon>metagenomes</taxon>
        <taxon>ecological metagenomes</taxon>
    </lineage>
</organism>
<feature type="region of interest" description="Disordered" evidence="1">
    <location>
        <begin position="1"/>
        <end position="26"/>
    </location>
</feature>
<protein>
    <submittedName>
        <fullName evidence="2">Uncharacterized protein</fullName>
    </submittedName>
</protein>
<gene>
    <name evidence="2" type="ORF">LCGC14_2984320</name>
</gene>
<accession>A0A0F8X5Q2</accession>
<dbReference type="AlphaFoldDB" id="A0A0F8X5Q2"/>
<evidence type="ECO:0000256" key="1">
    <source>
        <dbReference type="SAM" id="MobiDB-lite"/>
    </source>
</evidence>
<evidence type="ECO:0000313" key="2">
    <source>
        <dbReference type="EMBL" id="KKK64427.1"/>
    </source>
</evidence>
<sequence>MKDDSGPAFPSSIGNIPEGHYATAPDGMSLRDWACVTLRVPETDKPWLNDLIEKSRELQTKTQLYR</sequence>
<comment type="caution">
    <text evidence="2">The sequence shown here is derived from an EMBL/GenBank/DDBJ whole genome shotgun (WGS) entry which is preliminary data.</text>
</comment>
<proteinExistence type="predicted"/>